<protein>
    <submittedName>
        <fullName evidence="1">Uncharacterized protein</fullName>
    </submittedName>
</protein>
<proteinExistence type="predicted"/>
<dbReference type="EMBL" id="GBXM01075145">
    <property type="protein sequence ID" value="JAH33432.1"/>
    <property type="molecule type" value="Transcribed_RNA"/>
</dbReference>
<accession>A0A0E9RX30</accession>
<organism evidence="1">
    <name type="scientific">Anguilla anguilla</name>
    <name type="common">European freshwater eel</name>
    <name type="synonym">Muraena anguilla</name>
    <dbReference type="NCBI Taxonomy" id="7936"/>
    <lineage>
        <taxon>Eukaryota</taxon>
        <taxon>Metazoa</taxon>
        <taxon>Chordata</taxon>
        <taxon>Craniata</taxon>
        <taxon>Vertebrata</taxon>
        <taxon>Euteleostomi</taxon>
        <taxon>Actinopterygii</taxon>
        <taxon>Neopterygii</taxon>
        <taxon>Teleostei</taxon>
        <taxon>Anguilliformes</taxon>
        <taxon>Anguillidae</taxon>
        <taxon>Anguilla</taxon>
    </lineage>
</organism>
<reference evidence="1" key="2">
    <citation type="journal article" date="2015" name="Fish Shellfish Immunol.">
        <title>Early steps in the European eel (Anguilla anguilla)-Vibrio vulnificus interaction in the gills: Role of the RtxA13 toxin.</title>
        <authorList>
            <person name="Callol A."/>
            <person name="Pajuelo D."/>
            <person name="Ebbesson L."/>
            <person name="Teles M."/>
            <person name="MacKenzie S."/>
            <person name="Amaro C."/>
        </authorList>
    </citation>
    <scope>NUCLEOTIDE SEQUENCE</scope>
</reference>
<evidence type="ECO:0000313" key="1">
    <source>
        <dbReference type="EMBL" id="JAH33432.1"/>
    </source>
</evidence>
<dbReference type="AlphaFoldDB" id="A0A0E9RX30"/>
<sequence length="46" mass="5676">MQNRYLCKLSVCLKLKCNIFWVWNLSIEHNVDFLHHPSVLYNHYRV</sequence>
<reference evidence="1" key="1">
    <citation type="submission" date="2014-11" db="EMBL/GenBank/DDBJ databases">
        <authorList>
            <person name="Amaro Gonzalez C."/>
        </authorList>
    </citation>
    <scope>NUCLEOTIDE SEQUENCE</scope>
</reference>
<name>A0A0E9RX30_ANGAN</name>